<feature type="short sequence motif" description="Histidine triad motif" evidence="2 3">
    <location>
        <begin position="99"/>
        <end position="103"/>
    </location>
</feature>
<sequence length="145" mass="16403">MSQCKIECTGCNIIKNLDPAKIIYENHLVICILDIDPVNEGHALIMPKQHYKELTDMPTEVLHSMMDASVVVSNAIKSCFSPHGVMVWQNGGAFNDLDHVHIHVIPRFKDDGFTWKEPDRYYGSKNLDNTREKLRGEIGKILVGV</sequence>
<feature type="domain" description="HIT" evidence="4">
    <location>
        <begin position="9"/>
        <end position="114"/>
    </location>
</feature>
<evidence type="ECO:0000256" key="1">
    <source>
        <dbReference type="PIRSR" id="PIRSR601310-1"/>
    </source>
</evidence>
<dbReference type="EMBL" id="FXTU01000009">
    <property type="protein sequence ID" value="SMP33077.1"/>
    <property type="molecule type" value="Genomic_DNA"/>
</dbReference>
<dbReference type="InterPro" id="IPR001310">
    <property type="entry name" value="Histidine_triad_HIT"/>
</dbReference>
<dbReference type="RefSeq" id="WP_284724616.1">
    <property type="nucleotide sequence ID" value="NZ_FXTU01000009.1"/>
</dbReference>
<dbReference type="PANTHER" id="PTHR47670:SF1">
    <property type="entry name" value="ADENYLYLSULFATASE HINT3"/>
    <property type="match status" value="1"/>
</dbReference>
<evidence type="ECO:0000259" key="4">
    <source>
        <dbReference type="PROSITE" id="PS51084"/>
    </source>
</evidence>
<comment type="caution">
    <text evidence="5">The sequence shown here is derived from an EMBL/GenBank/DDBJ whole genome shotgun (WGS) entry which is preliminary data.</text>
</comment>
<dbReference type="GO" id="GO:0009150">
    <property type="term" value="P:purine ribonucleotide metabolic process"/>
    <property type="evidence" value="ECO:0007669"/>
    <property type="project" value="TreeGrafter"/>
</dbReference>
<name>A0AA45WS10_9BACL</name>
<keyword evidence="5" id="KW-0378">Hydrolase</keyword>
<gene>
    <name evidence="5" type="ORF">SAMN06265361_10990</name>
</gene>
<feature type="active site" description="Tele-AMP-histidine intermediate" evidence="1">
    <location>
        <position position="101"/>
    </location>
</feature>
<accession>A0AA45WS10</accession>
<dbReference type="PANTHER" id="PTHR47670">
    <property type="entry name" value="ADENYLYLSULFATASE HINT3"/>
    <property type="match status" value="1"/>
</dbReference>
<dbReference type="InterPro" id="IPR011146">
    <property type="entry name" value="HIT-like"/>
</dbReference>
<dbReference type="SUPFAM" id="SSF54197">
    <property type="entry name" value="HIT-like"/>
    <property type="match status" value="1"/>
</dbReference>
<dbReference type="PRINTS" id="PR00332">
    <property type="entry name" value="HISTRIAD"/>
</dbReference>
<keyword evidence="6" id="KW-1185">Reference proteome</keyword>
<dbReference type="AlphaFoldDB" id="A0AA45WS10"/>
<dbReference type="PROSITE" id="PS51084">
    <property type="entry name" value="HIT_2"/>
    <property type="match status" value="1"/>
</dbReference>
<dbReference type="Gene3D" id="3.30.428.10">
    <property type="entry name" value="HIT-like"/>
    <property type="match status" value="1"/>
</dbReference>
<dbReference type="GO" id="GO:0047627">
    <property type="term" value="F:adenylylsulfatase activity"/>
    <property type="evidence" value="ECO:0007669"/>
    <property type="project" value="TreeGrafter"/>
</dbReference>
<evidence type="ECO:0000313" key="5">
    <source>
        <dbReference type="EMBL" id="SMP33077.1"/>
    </source>
</evidence>
<evidence type="ECO:0000256" key="3">
    <source>
        <dbReference type="PROSITE-ProRule" id="PRU00464"/>
    </source>
</evidence>
<protein>
    <submittedName>
        <fullName evidence="5">Diadenosine tetraphosphate (Ap4A) hydrolase</fullName>
    </submittedName>
</protein>
<dbReference type="Pfam" id="PF01230">
    <property type="entry name" value="HIT"/>
    <property type="match status" value="1"/>
</dbReference>
<evidence type="ECO:0000313" key="6">
    <source>
        <dbReference type="Proteomes" id="UP001157946"/>
    </source>
</evidence>
<proteinExistence type="predicted"/>
<dbReference type="GO" id="GO:0006790">
    <property type="term" value="P:sulfur compound metabolic process"/>
    <property type="evidence" value="ECO:0007669"/>
    <property type="project" value="TreeGrafter"/>
</dbReference>
<dbReference type="InterPro" id="IPR036265">
    <property type="entry name" value="HIT-like_sf"/>
</dbReference>
<dbReference type="Proteomes" id="UP001157946">
    <property type="component" value="Unassembled WGS sequence"/>
</dbReference>
<reference evidence="5" key="1">
    <citation type="submission" date="2017-05" db="EMBL/GenBank/DDBJ databases">
        <authorList>
            <person name="Varghese N."/>
            <person name="Submissions S."/>
        </authorList>
    </citation>
    <scope>NUCLEOTIDE SEQUENCE</scope>
    <source>
        <strain evidence="5">DSM 45262</strain>
    </source>
</reference>
<organism evidence="5 6">
    <name type="scientific">Laceyella tengchongensis</name>
    <dbReference type="NCBI Taxonomy" id="574699"/>
    <lineage>
        <taxon>Bacteria</taxon>
        <taxon>Bacillati</taxon>
        <taxon>Bacillota</taxon>
        <taxon>Bacilli</taxon>
        <taxon>Bacillales</taxon>
        <taxon>Thermoactinomycetaceae</taxon>
        <taxon>Laceyella</taxon>
    </lineage>
</organism>
<evidence type="ECO:0000256" key="2">
    <source>
        <dbReference type="PIRSR" id="PIRSR601310-3"/>
    </source>
</evidence>